<keyword evidence="2" id="KW-0812">Transmembrane</keyword>
<organism evidence="4 5">
    <name type="scientific">Hyaloscypha variabilis (strain UAMH 11265 / GT02V1 / F)</name>
    <name type="common">Meliniomyces variabilis</name>
    <dbReference type="NCBI Taxonomy" id="1149755"/>
    <lineage>
        <taxon>Eukaryota</taxon>
        <taxon>Fungi</taxon>
        <taxon>Dikarya</taxon>
        <taxon>Ascomycota</taxon>
        <taxon>Pezizomycotina</taxon>
        <taxon>Leotiomycetes</taxon>
        <taxon>Helotiales</taxon>
        <taxon>Hyaloscyphaceae</taxon>
        <taxon>Hyaloscypha</taxon>
        <taxon>Hyaloscypha variabilis</taxon>
    </lineage>
</organism>
<keyword evidence="5" id="KW-1185">Reference proteome</keyword>
<feature type="transmembrane region" description="Helical" evidence="2">
    <location>
        <begin position="86"/>
        <end position="103"/>
    </location>
</feature>
<dbReference type="Pfam" id="PF24535">
    <property type="entry name" value="DUF7598"/>
    <property type="match status" value="1"/>
</dbReference>
<feature type="transmembrane region" description="Helical" evidence="2">
    <location>
        <begin position="123"/>
        <end position="146"/>
    </location>
</feature>
<feature type="domain" description="DUF7598" evidence="3">
    <location>
        <begin position="10"/>
        <end position="144"/>
    </location>
</feature>
<name>A0A2J6RZX4_HYAVF</name>
<evidence type="ECO:0000313" key="5">
    <source>
        <dbReference type="Proteomes" id="UP000235786"/>
    </source>
</evidence>
<dbReference type="OrthoDB" id="5327148at2759"/>
<dbReference type="AlphaFoldDB" id="A0A2J6RZX4"/>
<dbReference type="Proteomes" id="UP000235786">
    <property type="component" value="Unassembled WGS sequence"/>
</dbReference>
<keyword evidence="2" id="KW-1133">Transmembrane helix</keyword>
<proteinExistence type="predicted"/>
<evidence type="ECO:0000256" key="2">
    <source>
        <dbReference type="SAM" id="Phobius"/>
    </source>
</evidence>
<dbReference type="EMBL" id="KZ613941">
    <property type="protein sequence ID" value="PMD44072.1"/>
    <property type="molecule type" value="Genomic_DNA"/>
</dbReference>
<evidence type="ECO:0000256" key="1">
    <source>
        <dbReference type="SAM" id="MobiDB-lite"/>
    </source>
</evidence>
<sequence length="275" mass="30231">MFSESKMGPGYITLNVLRFCNIIVLLLLVVASWIMLVMTVKTSNFFFFDGAAHFIMSVIGIFLIVSEVGFFKKWYARVWPAFSNDSGLVALGLSMIALGFITLGNLNKVATSVQSLGLPMWRVVIASGILNSLFGLFNLIATYVFCNSKLGITGRQVRADGAAISKDPSGKSAFSVTSGSIRRPVTPVLPSYTEDRRKSRFGMKWPISISRPIVQDPEQQFKGYEDRSSPVIPEIQRPATSLHPAYKGEEAYPAPPPIPAPASSRYSVVSDMTRF</sequence>
<reference evidence="4 5" key="1">
    <citation type="submission" date="2016-04" db="EMBL/GenBank/DDBJ databases">
        <title>A degradative enzymes factory behind the ericoid mycorrhizal symbiosis.</title>
        <authorList>
            <consortium name="DOE Joint Genome Institute"/>
            <person name="Martino E."/>
            <person name="Morin E."/>
            <person name="Grelet G."/>
            <person name="Kuo A."/>
            <person name="Kohler A."/>
            <person name="Daghino S."/>
            <person name="Barry K."/>
            <person name="Choi C."/>
            <person name="Cichocki N."/>
            <person name="Clum A."/>
            <person name="Copeland A."/>
            <person name="Hainaut M."/>
            <person name="Haridas S."/>
            <person name="Labutti K."/>
            <person name="Lindquist E."/>
            <person name="Lipzen A."/>
            <person name="Khouja H.-R."/>
            <person name="Murat C."/>
            <person name="Ohm R."/>
            <person name="Olson A."/>
            <person name="Spatafora J."/>
            <person name="Veneault-Fourrey C."/>
            <person name="Henrissat B."/>
            <person name="Grigoriev I."/>
            <person name="Martin F."/>
            <person name="Perotto S."/>
        </authorList>
    </citation>
    <scope>NUCLEOTIDE SEQUENCE [LARGE SCALE GENOMIC DNA]</scope>
    <source>
        <strain evidence="4 5">F</strain>
    </source>
</reference>
<feature type="region of interest" description="Disordered" evidence="1">
    <location>
        <begin position="230"/>
        <end position="275"/>
    </location>
</feature>
<keyword evidence="2" id="KW-0472">Membrane</keyword>
<protein>
    <recommendedName>
        <fullName evidence="3">DUF7598 domain-containing protein</fullName>
    </recommendedName>
</protein>
<evidence type="ECO:0000259" key="3">
    <source>
        <dbReference type="Pfam" id="PF24535"/>
    </source>
</evidence>
<feature type="transmembrane region" description="Helical" evidence="2">
    <location>
        <begin position="45"/>
        <end position="65"/>
    </location>
</feature>
<dbReference type="STRING" id="1149755.A0A2J6RZX4"/>
<gene>
    <name evidence="4" type="ORF">L207DRAFT_453460</name>
</gene>
<evidence type="ECO:0000313" key="4">
    <source>
        <dbReference type="EMBL" id="PMD44072.1"/>
    </source>
</evidence>
<dbReference type="InterPro" id="IPR056019">
    <property type="entry name" value="DUF7598"/>
</dbReference>
<accession>A0A2J6RZX4</accession>
<feature type="transmembrane region" description="Helical" evidence="2">
    <location>
        <begin position="12"/>
        <end position="39"/>
    </location>
</feature>